<comment type="catalytic activity">
    <reaction evidence="10 15">
        <text>2 H2O2 = O2 + 2 H2O</text>
        <dbReference type="Rhea" id="RHEA:20309"/>
        <dbReference type="ChEBI" id="CHEBI:15377"/>
        <dbReference type="ChEBI" id="CHEBI:15379"/>
        <dbReference type="ChEBI" id="CHEBI:16240"/>
        <dbReference type="EC" id="1.11.1.6"/>
    </reaction>
</comment>
<dbReference type="PROSITE" id="PS51402">
    <property type="entry name" value="CATALASE_3"/>
    <property type="match status" value="1"/>
</dbReference>
<evidence type="ECO:0000256" key="2">
    <source>
        <dbReference type="ARBA" id="ARBA00010660"/>
    </source>
</evidence>
<sequence length="711" mass="79859">MKNDSQKNKKLDQLNAHSTSNENEKLTTNQGIKINNNQDSLKGGDRGPTLLEDFILREKITHFDHERIPERVVHARGSGAHGVFKLNKSLKAYTKAKFLNKIGEGTPVFVRFSTVAGSKGSTDLARDVRGFSIKFYTEEGNYDFVGNNVPVFFIQDAIKFPDLIHAVKPEPDNEIPQAASAHDMFWDFISLMPESMHMIMWVMSDRAIPRSLRMMEGFGVHSFKFINEEGKVHFVKFHFKPKLGVHSVAWDEAQRISGVDPDFHKRDLWEAIESGAFPEWDFGVQLIPEENEHKFDFDLLDPTKLIPEEEVPVELFGTLTLNRNPDNFFAETEQVAFHPGHLVPGIDFSNDPLLQGRLFSYTDTQLSRLGSPNFHEIPINRAINTVHNNQRDGHMRQQIVKGKVSYEPNSIGGGCPYQAMMSEGGFVSQEERVSGEKVRKRSQSFVDHYSQAKLFYNSQSAPEQTHVQNALIFELSKVTIPEIRERVVGQLAFIDKTLAQKVANKVGVKVKKLEQPNQSVPADGNVADLQSPEKQPKTKISEALSMKNTVKDTIKSRKIGFIIANGTDAKTANALRSKLEKEGAKVEFIAPSLAPVKTNDGSTLVPKHSLTSIASVCFDALYISAGEKSTKELMASENKHHALQFINETYKHCKAVYFGTGTETLYNNSNIAAKKHDDPAVIIWKDNNSDQQFITAVSGHRVWDLELERNA</sequence>
<evidence type="ECO:0000256" key="3">
    <source>
        <dbReference type="ARBA" id="ARBA00012314"/>
    </source>
</evidence>
<dbReference type="InterPro" id="IPR002226">
    <property type="entry name" value="Catalase_haem_BS"/>
</dbReference>
<feature type="binding site" evidence="13">
    <location>
        <position position="357"/>
    </location>
    <ligand>
        <name>heme</name>
        <dbReference type="ChEBI" id="CHEBI:30413"/>
    </ligand>
</feature>
<evidence type="ECO:0000256" key="1">
    <source>
        <dbReference type="ARBA" id="ARBA00001971"/>
    </source>
</evidence>
<name>A0A1M5E9T7_9FLAO</name>
<protein>
    <recommendedName>
        <fullName evidence="3 10">Catalase</fullName>
        <ecNumber evidence="3 10">1.11.1.6</ecNumber>
    </recommendedName>
</protein>
<evidence type="ECO:0000256" key="10">
    <source>
        <dbReference type="PIRNR" id="PIRNR038927"/>
    </source>
</evidence>
<feature type="compositionally biased region" description="Basic and acidic residues" evidence="16">
    <location>
        <begin position="1"/>
        <end position="12"/>
    </location>
</feature>
<evidence type="ECO:0000256" key="11">
    <source>
        <dbReference type="PIRSR" id="PIRSR038927-1"/>
    </source>
</evidence>
<feature type="compositionally biased region" description="Polar residues" evidence="16">
    <location>
        <begin position="15"/>
        <end position="40"/>
    </location>
</feature>
<dbReference type="PANTHER" id="PTHR42821">
    <property type="entry name" value="CATALASE"/>
    <property type="match status" value="1"/>
</dbReference>
<dbReference type="CDD" id="cd08155">
    <property type="entry name" value="catalase_clade_2"/>
    <property type="match status" value="1"/>
</dbReference>
<evidence type="ECO:0000256" key="8">
    <source>
        <dbReference type="ARBA" id="ARBA00023004"/>
    </source>
</evidence>
<dbReference type="CDD" id="cd03132">
    <property type="entry name" value="GATase1_catalase"/>
    <property type="match status" value="1"/>
</dbReference>
<dbReference type="Gene3D" id="3.40.50.880">
    <property type="match status" value="1"/>
</dbReference>
<dbReference type="GO" id="GO:0020037">
    <property type="term" value="F:heme binding"/>
    <property type="evidence" value="ECO:0007669"/>
    <property type="project" value="UniProtKB-UniRule"/>
</dbReference>
<feature type="binding site" description="axial binding residue" evidence="12">
    <location>
        <position position="361"/>
    </location>
    <ligand>
        <name>heme</name>
        <dbReference type="ChEBI" id="CHEBI:30413"/>
    </ligand>
    <ligandPart>
        <name>Fe</name>
        <dbReference type="ChEBI" id="CHEBI:18248"/>
    </ligandPart>
</feature>
<dbReference type="GO" id="GO:0005829">
    <property type="term" value="C:cytosol"/>
    <property type="evidence" value="ECO:0007669"/>
    <property type="project" value="TreeGrafter"/>
</dbReference>
<evidence type="ECO:0000256" key="9">
    <source>
        <dbReference type="ARBA" id="ARBA00023324"/>
    </source>
</evidence>
<dbReference type="Gene3D" id="1.20.1370.20">
    <property type="match status" value="1"/>
</dbReference>
<dbReference type="FunFam" id="2.40.180.10:FF:000003">
    <property type="entry name" value="Catalase"/>
    <property type="match status" value="1"/>
</dbReference>
<evidence type="ECO:0000313" key="18">
    <source>
        <dbReference type="EMBL" id="SHF75955.1"/>
    </source>
</evidence>
<keyword evidence="9 10" id="KW-0376">Hydrogen peroxide</keyword>
<gene>
    <name evidence="18" type="ORF">SAMN02787073_2854</name>
</gene>
<dbReference type="InterPro" id="IPR024708">
    <property type="entry name" value="Catalase_AS"/>
</dbReference>
<feature type="binding site" evidence="13">
    <location>
        <position position="111"/>
    </location>
    <ligand>
        <name>heme</name>
        <dbReference type="ChEBI" id="CHEBI:30413"/>
    </ligand>
</feature>
<feature type="active site" evidence="11">
    <location>
        <position position="147"/>
    </location>
</feature>
<comment type="similarity">
    <text evidence="2">Belongs to the catalase family. HPII subfamily.</text>
</comment>
<dbReference type="InterPro" id="IPR020835">
    <property type="entry name" value="Catalase_sf"/>
</dbReference>
<dbReference type="PANTHER" id="PTHR42821:SF1">
    <property type="entry name" value="CATALASE-B"/>
    <property type="match status" value="1"/>
</dbReference>
<dbReference type="GO" id="GO:0046872">
    <property type="term" value="F:metal ion binding"/>
    <property type="evidence" value="ECO:0007669"/>
    <property type="project" value="UniProtKB-KW"/>
</dbReference>
<dbReference type="GO" id="GO:0004096">
    <property type="term" value="F:catalase activity"/>
    <property type="evidence" value="ECO:0007669"/>
    <property type="project" value="UniProtKB-UniRule"/>
</dbReference>
<dbReference type="SUPFAM" id="SSF56634">
    <property type="entry name" value="Heme-dependent catalase-like"/>
    <property type="match status" value="1"/>
</dbReference>
<dbReference type="PROSITE" id="PS00438">
    <property type="entry name" value="CATALASE_2"/>
    <property type="match status" value="1"/>
</dbReference>
<dbReference type="InterPro" id="IPR024712">
    <property type="entry name" value="Catalase_clade2"/>
</dbReference>
<comment type="cofactor">
    <cofactor evidence="1 10 12">
        <name>heme</name>
        <dbReference type="ChEBI" id="CHEBI:30413"/>
    </cofactor>
</comment>
<dbReference type="Pfam" id="PF18011">
    <property type="entry name" value="Catalase_C"/>
    <property type="match status" value="1"/>
</dbReference>
<feature type="cross-link" description="3'-histidyl-3-tyrosine (His-Tyr)" evidence="14">
    <location>
        <begin position="338"/>
        <end position="361"/>
    </location>
</feature>
<accession>A0A1M5E9T7</accession>
<evidence type="ECO:0000256" key="13">
    <source>
        <dbReference type="PIRSR" id="PIRSR038927-3"/>
    </source>
</evidence>
<evidence type="ECO:0000256" key="15">
    <source>
        <dbReference type="RuleBase" id="RU000498"/>
    </source>
</evidence>
<dbReference type="InterPro" id="IPR029062">
    <property type="entry name" value="Class_I_gatase-like"/>
</dbReference>
<evidence type="ECO:0000256" key="12">
    <source>
        <dbReference type="PIRSR" id="PIRSR038927-2"/>
    </source>
</evidence>
<feature type="region of interest" description="Disordered" evidence="16">
    <location>
        <begin position="1"/>
        <end position="45"/>
    </location>
</feature>
<evidence type="ECO:0000256" key="4">
    <source>
        <dbReference type="ARBA" id="ARBA00022559"/>
    </source>
</evidence>
<dbReference type="RefSeq" id="WP_073174252.1">
    <property type="nucleotide sequence ID" value="NZ_FQVE01000003.1"/>
</dbReference>
<dbReference type="Pfam" id="PF06628">
    <property type="entry name" value="Catalase-rel"/>
    <property type="match status" value="1"/>
</dbReference>
<keyword evidence="5 10" id="KW-0349">Heme</keyword>
<dbReference type="AlphaFoldDB" id="A0A1M5E9T7"/>
<evidence type="ECO:0000256" key="6">
    <source>
        <dbReference type="ARBA" id="ARBA00022723"/>
    </source>
</evidence>
<dbReference type="GO" id="GO:0042744">
    <property type="term" value="P:hydrogen peroxide catabolic process"/>
    <property type="evidence" value="ECO:0007669"/>
    <property type="project" value="UniProtKB-UniRule"/>
</dbReference>
<feature type="active site" evidence="11">
    <location>
        <position position="74"/>
    </location>
</feature>
<dbReference type="InterPro" id="IPR011614">
    <property type="entry name" value="Catalase_core"/>
</dbReference>
<feature type="domain" description="Catalase core" evidence="17">
    <location>
        <begin position="27"/>
        <end position="415"/>
    </location>
</feature>
<evidence type="ECO:0000313" key="19">
    <source>
        <dbReference type="Proteomes" id="UP000184108"/>
    </source>
</evidence>
<reference evidence="19" key="1">
    <citation type="submission" date="2016-11" db="EMBL/GenBank/DDBJ databases">
        <authorList>
            <person name="Varghese N."/>
            <person name="Submissions S."/>
        </authorList>
    </citation>
    <scope>NUCLEOTIDE SEQUENCE [LARGE SCALE GENOMIC DNA]</scope>
    <source>
        <strain evidence="19">YR203</strain>
    </source>
</reference>
<dbReference type="PROSITE" id="PS00437">
    <property type="entry name" value="CATALASE_1"/>
    <property type="match status" value="1"/>
</dbReference>
<feature type="binding site" evidence="13">
    <location>
        <position position="368"/>
    </location>
    <ligand>
        <name>heme</name>
        <dbReference type="ChEBI" id="CHEBI:30413"/>
    </ligand>
</feature>
<dbReference type="PRINTS" id="PR00067">
    <property type="entry name" value="CATALASE"/>
</dbReference>
<evidence type="ECO:0000256" key="5">
    <source>
        <dbReference type="ARBA" id="ARBA00022617"/>
    </source>
</evidence>
<dbReference type="EMBL" id="FQVE01000003">
    <property type="protein sequence ID" value="SHF75955.1"/>
    <property type="molecule type" value="Genomic_DNA"/>
</dbReference>
<keyword evidence="4 10" id="KW-0575">Peroxidase</keyword>
<dbReference type="SUPFAM" id="SSF52317">
    <property type="entry name" value="Class I glutamine amidotransferase-like"/>
    <property type="match status" value="1"/>
</dbReference>
<dbReference type="PIRSF" id="PIRSF038927">
    <property type="entry name" value="Catalase_clade2"/>
    <property type="match status" value="1"/>
</dbReference>
<keyword evidence="7 10" id="KW-0560">Oxidoreductase</keyword>
<evidence type="ECO:0000256" key="16">
    <source>
        <dbReference type="SAM" id="MobiDB-lite"/>
    </source>
</evidence>
<proteinExistence type="inferred from homology"/>
<feature type="region of interest" description="Disordered" evidence="16">
    <location>
        <begin position="517"/>
        <end position="537"/>
    </location>
</feature>
<keyword evidence="8 10" id="KW-0408">Iron</keyword>
<dbReference type="Gene3D" id="2.40.180.10">
    <property type="entry name" value="Catalase core domain"/>
    <property type="match status" value="1"/>
</dbReference>
<evidence type="ECO:0000256" key="14">
    <source>
        <dbReference type="PIRSR" id="PIRSR038927-4"/>
    </source>
</evidence>
<dbReference type="InterPro" id="IPR010582">
    <property type="entry name" value="Catalase_immune_responsive"/>
</dbReference>
<dbReference type="InterPro" id="IPR018028">
    <property type="entry name" value="Catalase"/>
</dbReference>
<dbReference type="SMART" id="SM01060">
    <property type="entry name" value="Catalase"/>
    <property type="match status" value="1"/>
</dbReference>
<dbReference type="InterPro" id="IPR043156">
    <property type="entry name" value="Catalase_clade2_helical"/>
</dbReference>
<dbReference type="EC" id="1.11.1.6" evidence="3 10"/>
<dbReference type="GO" id="GO:0006979">
    <property type="term" value="P:response to oxidative stress"/>
    <property type="evidence" value="ECO:0007669"/>
    <property type="project" value="InterPro"/>
</dbReference>
<evidence type="ECO:0000256" key="7">
    <source>
        <dbReference type="ARBA" id="ARBA00023002"/>
    </source>
</evidence>
<dbReference type="Pfam" id="PF00199">
    <property type="entry name" value="Catalase"/>
    <property type="match status" value="1"/>
</dbReference>
<comment type="function">
    <text evidence="10">Decomposes hydrogen peroxide into water and oxygen; serves to protect cells from the toxic effects of hydrogen peroxide.</text>
</comment>
<dbReference type="InterPro" id="IPR041399">
    <property type="entry name" value="Catalase_large_C"/>
</dbReference>
<feature type="binding site" evidence="13">
    <location>
        <position position="160"/>
    </location>
    <ligand>
        <name>heme</name>
        <dbReference type="ChEBI" id="CHEBI:30413"/>
    </ligand>
</feature>
<dbReference type="Proteomes" id="UP000184108">
    <property type="component" value="Unassembled WGS sequence"/>
</dbReference>
<keyword evidence="6 10" id="KW-0479">Metal-binding</keyword>
<organism evidence="18 19">
    <name type="scientific">Chryseobacterium vrystaatense</name>
    <dbReference type="NCBI Taxonomy" id="307480"/>
    <lineage>
        <taxon>Bacteria</taxon>
        <taxon>Pseudomonadati</taxon>
        <taxon>Bacteroidota</taxon>
        <taxon>Flavobacteriia</taxon>
        <taxon>Flavobacteriales</taxon>
        <taxon>Weeksellaceae</taxon>
        <taxon>Chryseobacterium group</taxon>
        <taxon>Chryseobacterium</taxon>
    </lineage>
</organism>
<feature type="binding site" evidence="13">
    <location>
        <position position="71"/>
    </location>
    <ligand>
        <name>heme</name>
        <dbReference type="ChEBI" id="CHEBI:30413"/>
    </ligand>
</feature>
<evidence type="ECO:0000259" key="17">
    <source>
        <dbReference type="SMART" id="SM01060"/>
    </source>
</evidence>